<keyword evidence="6" id="KW-1185">Reference proteome</keyword>
<dbReference type="GO" id="GO:0000228">
    <property type="term" value="C:nuclear chromosome"/>
    <property type="evidence" value="ECO:0007669"/>
    <property type="project" value="EnsemblFungi"/>
</dbReference>
<proteinExistence type="predicted"/>
<dbReference type="AlphaFoldDB" id="A7TF89"/>
<dbReference type="FunCoup" id="A7TF89">
    <property type="interactions" value="199"/>
</dbReference>
<evidence type="ECO:0000256" key="3">
    <source>
        <dbReference type="ARBA" id="ARBA00023242"/>
    </source>
</evidence>
<feature type="compositionally biased region" description="Polar residues" evidence="4">
    <location>
        <begin position="143"/>
        <end position="155"/>
    </location>
</feature>
<dbReference type="InterPro" id="IPR018622">
    <property type="entry name" value="DNA_damage_chkpnt_Lcd1"/>
</dbReference>
<dbReference type="RefSeq" id="XP_001646972.1">
    <property type="nucleotide sequence ID" value="XM_001646922.1"/>
</dbReference>
<dbReference type="GeneID" id="5547443"/>
<dbReference type="Proteomes" id="UP000000267">
    <property type="component" value="Unassembled WGS sequence"/>
</dbReference>
<dbReference type="EMBL" id="DS480382">
    <property type="protein sequence ID" value="EDO19114.1"/>
    <property type="molecule type" value="Genomic_DNA"/>
</dbReference>
<feature type="region of interest" description="Disordered" evidence="4">
    <location>
        <begin position="1"/>
        <end position="65"/>
    </location>
</feature>
<reference evidence="5 6" key="1">
    <citation type="journal article" date="2007" name="Proc. Natl. Acad. Sci. U.S.A.">
        <title>Independent sorting-out of thousands of duplicated gene pairs in two yeast species descended from a whole-genome duplication.</title>
        <authorList>
            <person name="Scannell D.R."/>
            <person name="Frank A.C."/>
            <person name="Conant G.C."/>
            <person name="Byrne K.P."/>
            <person name="Woolfit M."/>
            <person name="Wolfe K.H."/>
        </authorList>
    </citation>
    <scope>NUCLEOTIDE SEQUENCE [LARGE SCALE GENOMIC DNA]</scope>
    <source>
        <strain evidence="6">ATCC 22028 / DSM 70294 / BCRC 21397 / CBS 2163 / NBRC 10782 / NRRL Y-8283 / UCD 57-17</strain>
    </source>
</reference>
<organism evidence="6">
    <name type="scientific">Vanderwaltozyma polyspora (strain ATCC 22028 / DSM 70294 / BCRC 21397 / CBS 2163 / NBRC 10782 / NRRL Y-8283 / UCD 57-17)</name>
    <name type="common">Kluyveromyces polysporus</name>
    <dbReference type="NCBI Taxonomy" id="436907"/>
    <lineage>
        <taxon>Eukaryota</taxon>
        <taxon>Fungi</taxon>
        <taxon>Dikarya</taxon>
        <taxon>Ascomycota</taxon>
        <taxon>Saccharomycotina</taxon>
        <taxon>Saccharomycetes</taxon>
        <taxon>Saccharomycetales</taxon>
        <taxon>Saccharomycetaceae</taxon>
        <taxon>Vanderwaltozyma</taxon>
    </lineage>
</organism>
<name>A7TF89_VANPO</name>
<accession>A7TF89</accession>
<dbReference type="eggNOG" id="ENOG502QQI0">
    <property type="taxonomic scope" value="Eukaryota"/>
</dbReference>
<dbReference type="GO" id="GO:0007004">
    <property type="term" value="P:telomere maintenance via telomerase"/>
    <property type="evidence" value="ECO:0007669"/>
    <property type="project" value="EnsemblFungi"/>
</dbReference>
<feature type="compositionally biased region" description="Acidic residues" evidence="4">
    <location>
        <begin position="7"/>
        <end position="18"/>
    </location>
</feature>
<dbReference type="GO" id="GO:0045184">
    <property type="term" value="P:establishment of protein localization"/>
    <property type="evidence" value="ECO:0007669"/>
    <property type="project" value="EnsemblFungi"/>
</dbReference>
<dbReference type="GO" id="GO:0003684">
    <property type="term" value="F:damaged DNA binding"/>
    <property type="evidence" value="ECO:0007669"/>
    <property type="project" value="EnsemblFungi"/>
</dbReference>
<feature type="compositionally biased region" description="Polar residues" evidence="4">
    <location>
        <begin position="45"/>
        <end position="60"/>
    </location>
</feature>
<evidence type="ECO:0008006" key="7">
    <source>
        <dbReference type="Google" id="ProtNLM"/>
    </source>
</evidence>
<comment type="subcellular location">
    <subcellularLocation>
        <location evidence="1">Nucleus</location>
    </subcellularLocation>
</comment>
<dbReference type="KEGG" id="vpo:Kpol_2000p82"/>
<dbReference type="Pfam" id="PF09798">
    <property type="entry name" value="LCD1"/>
    <property type="match status" value="1"/>
</dbReference>
<feature type="region of interest" description="Disordered" evidence="4">
    <location>
        <begin position="143"/>
        <end position="163"/>
    </location>
</feature>
<evidence type="ECO:0000256" key="2">
    <source>
        <dbReference type="ARBA" id="ARBA00022763"/>
    </source>
</evidence>
<dbReference type="STRING" id="436907.A7TF89"/>
<keyword evidence="2" id="KW-0227">DNA damage</keyword>
<gene>
    <name evidence="5" type="ORF">Kpol_2000p82</name>
</gene>
<dbReference type="PhylomeDB" id="A7TF89"/>
<evidence type="ECO:0000313" key="5">
    <source>
        <dbReference type="EMBL" id="EDO19114.1"/>
    </source>
</evidence>
<keyword evidence="3" id="KW-0539">Nucleus</keyword>
<dbReference type="OrthoDB" id="4078000at2759"/>
<dbReference type="OMA" id="IFQYELI"/>
<evidence type="ECO:0000256" key="1">
    <source>
        <dbReference type="ARBA" id="ARBA00004123"/>
    </source>
</evidence>
<evidence type="ECO:0000313" key="6">
    <source>
        <dbReference type="Proteomes" id="UP000000267"/>
    </source>
</evidence>
<sequence>MSMNDDSFLDDDDDDDILLELGSRPPKIATQFFSTAPTQFLPDTKPSSQEQQQQTAPSDNDNVDSDLKMELTKAQGEASMLRDKINLLNQERELEKQAQKSNKETTESSHKHKLEQLQKEIQYLQDENKFLNLESKRLSNYNRSKQRISRSGTPDTANTSNVTDTITTTTTSATNISTATISTAYTSPLVKKRKIEESTPVPRKNYISINPTRVTPDETSEFFDTLMLHKICGVELTTIEILRRIKLGHIDTFHHGSLIIKTDDSIGDAIIDLLLKHKKSAKLNNFIDTLLEHVGSLIIQISMDKKESNLAVPFLIVLMQQSMIFRPSAVPYVALKDIFIFACDLIKKFQHVLKESLHESPFELYVEPQIFQYELIDTLIVFYSFDMLETSLRILQSHQVDAIKGFFDESTMKSIEYIYKTTLALSFKTKTNVIFNTVEILNILSTMALMVSSNGNLIEYKWWSDCIIRLFNVLNKEIDNRKLYEEDNTNLYLSRFDDFYGLIRNIGNNSIGRVIVKLIDGDKLQSIPKVISKDDLTFDTEDNFMNNNELEKWFLELKETILNIIDNLMIIYSNERDIINHELLKQMVQMLTKEQKFMIEKKIGQLSMNLGLRCEIIEHLISIVYNILMNHNDKLGKENVKDIESELILALWRIVASYVKKPNEDDIMDNVQLIDKLYEMRISDEIEVFDESMEDMPEYMLQELKHDLVDRAPRIMQLQYNKIYQEMAREILEALDISLEEMDSLYVAMGV</sequence>
<evidence type="ECO:0000256" key="4">
    <source>
        <dbReference type="SAM" id="MobiDB-lite"/>
    </source>
</evidence>
<protein>
    <recommendedName>
        <fullName evidence="7">DNA damage checkpoint protein LCD1</fullName>
    </recommendedName>
</protein>
<dbReference type="InParanoid" id="A7TF89"/>
<dbReference type="GO" id="GO:0070310">
    <property type="term" value="C:ATR-ATRIP complex"/>
    <property type="evidence" value="ECO:0007669"/>
    <property type="project" value="EnsemblFungi"/>
</dbReference>
<dbReference type="HOGENOM" id="CLU_383646_0_0_1"/>
<dbReference type="GO" id="GO:0000077">
    <property type="term" value="P:DNA damage checkpoint signaling"/>
    <property type="evidence" value="ECO:0007669"/>
    <property type="project" value="EnsemblFungi"/>
</dbReference>
<feature type="region of interest" description="Disordered" evidence="4">
    <location>
        <begin position="94"/>
        <end position="113"/>
    </location>
</feature>